<gene>
    <name evidence="1" type="ORF">K3F53_19180</name>
</gene>
<accession>A0ABX8YGS5</accession>
<proteinExistence type="predicted"/>
<reference evidence="1 2" key="1">
    <citation type="submission" date="2021-08" db="EMBL/GenBank/DDBJ databases">
        <title>Complete genome sequence of the strain Aneurinibacillus thermoaerophilus CCM 8960.</title>
        <authorList>
            <person name="Musilova J."/>
            <person name="Kourilova X."/>
            <person name="Pernicova I."/>
            <person name="Bezdicek M."/>
            <person name="Lengerova M."/>
            <person name="Obruca S."/>
            <person name="Sedlar K."/>
        </authorList>
    </citation>
    <scope>NUCLEOTIDE SEQUENCE [LARGE SCALE GENOMIC DNA]</scope>
    <source>
        <strain evidence="1 2">CCM 8960</strain>
        <plasmid evidence="1 2">pAT1</plasmid>
    </source>
</reference>
<organism evidence="1 2">
    <name type="scientific">Aneurinibacillus thermoaerophilus</name>
    <dbReference type="NCBI Taxonomy" id="143495"/>
    <lineage>
        <taxon>Bacteria</taxon>
        <taxon>Bacillati</taxon>
        <taxon>Bacillota</taxon>
        <taxon>Bacilli</taxon>
        <taxon>Bacillales</taxon>
        <taxon>Paenibacillaceae</taxon>
        <taxon>Aneurinibacillus group</taxon>
        <taxon>Aneurinibacillus</taxon>
    </lineage>
</organism>
<protein>
    <submittedName>
        <fullName evidence="1">Uncharacterized protein</fullName>
    </submittedName>
</protein>
<evidence type="ECO:0000313" key="2">
    <source>
        <dbReference type="Proteomes" id="UP000826616"/>
    </source>
</evidence>
<evidence type="ECO:0000313" key="1">
    <source>
        <dbReference type="EMBL" id="QYY44766.1"/>
    </source>
</evidence>
<keyword evidence="1" id="KW-0614">Plasmid</keyword>
<geneLocation type="plasmid" evidence="1 2">
    <name>pAT1</name>
</geneLocation>
<dbReference type="Proteomes" id="UP000826616">
    <property type="component" value="Plasmid pAT1"/>
</dbReference>
<name>A0ABX8YGS5_ANETH</name>
<dbReference type="RefSeq" id="WP_220561194.1">
    <property type="nucleotide sequence ID" value="NZ_CP080765.1"/>
</dbReference>
<dbReference type="EMBL" id="CP080765">
    <property type="protein sequence ID" value="QYY44766.1"/>
    <property type="molecule type" value="Genomic_DNA"/>
</dbReference>
<keyword evidence="2" id="KW-1185">Reference proteome</keyword>
<sequence>MKVEQTKREIEFTLRLNEQEATYLLEIIGGWNQVSGKQPVEKQQFGEELFWTLKRAGVKTELFDD</sequence>
<dbReference type="GeneID" id="97143504"/>